<evidence type="ECO:0000256" key="1">
    <source>
        <dbReference type="SAM" id="Phobius"/>
    </source>
</evidence>
<keyword evidence="1" id="KW-1133">Transmembrane helix</keyword>
<gene>
    <name evidence="2" type="ORF">CVT24_007843</name>
</gene>
<sequence>MSITVSRCLLLHSVLAYKSAEIRTLDEIIFAANHPQAPCPSLPRELLLLVRSWLLPGIIEGLMEESSAAMALYQRSLRDLLCTDCIAYNADIYGPDIWQWDQFTGPCACINHRQSPGSHRRLEHNGLHTTALPNPKQYLDAYHWLENHLSLRVVPGLHPSIISRGHHASSDTLSPVTTSISSVQSDIWGMVYEVLRGYECEVVRETDHGTTASSRCSRTKQTPSKRAVIRIVPLPTSITAEVTGIPYRSSMGLISQFSEEERWRQDTLIRRVRRDLGLCMDYSDTFERSFLIDRTALHGHGHGRRPLEVSTMFFLHSLSIRPLCQSLHLTASLAAACLSLPITLATVALTIICFYSRPKSFRLL</sequence>
<dbReference type="InParanoid" id="A0A409VZG1"/>
<dbReference type="Proteomes" id="UP000284842">
    <property type="component" value="Unassembled WGS sequence"/>
</dbReference>
<dbReference type="OrthoDB" id="3249986at2759"/>
<name>A0A409VZG1_9AGAR</name>
<accession>A0A409VZG1</accession>
<protein>
    <submittedName>
        <fullName evidence="2">Uncharacterized protein</fullName>
    </submittedName>
</protein>
<evidence type="ECO:0000313" key="3">
    <source>
        <dbReference type="Proteomes" id="UP000284842"/>
    </source>
</evidence>
<dbReference type="EMBL" id="NHTK01005906">
    <property type="protein sequence ID" value="PPQ71652.1"/>
    <property type="molecule type" value="Genomic_DNA"/>
</dbReference>
<comment type="caution">
    <text evidence="2">The sequence shown here is derived from an EMBL/GenBank/DDBJ whole genome shotgun (WGS) entry which is preliminary data.</text>
</comment>
<organism evidence="2 3">
    <name type="scientific">Panaeolus cyanescens</name>
    <dbReference type="NCBI Taxonomy" id="181874"/>
    <lineage>
        <taxon>Eukaryota</taxon>
        <taxon>Fungi</taxon>
        <taxon>Dikarya</taxon>
        <taxon>Basidiomycota</taxon>
        <taxon>Agaricomycotina</taxon>
        <taxon>Agaricomycetes</taxon>
        <taxon>Agaricomycetidae</taxon>
        <taxon>Agaricales</taxon>
        <taxon>Agaricineae</taxon>
        <taxon>Galeropsidaceae</taxon>
        <taxon>Panaeolus</taxon>
    </lineage>
</organism>
<proteinExistence type="predicted"/>
<reference evidence="2 3" key="1">
    <citation type="journal article" date="2018" name="Evol. Lett.">
        <title>Horizontal gene cluster transfer increased hallucinogenic mushroom diversity.</title>
        <authorList>
            <person name="Reynolds H.T."/>
            <person name="Vijayakumar V."/>
            <person name="Gluck-Thaler E."/>
            <person name="Korotkin H.B."/>
            <person name="Matheny P.B."/>
            <person name="Slot J.C."/>
        </authorList>
    </citation>
    <scope>NUCLEOTIDE SEQUENCE [LARGE SCALE GENOMIC DNA]</scope>
    <source>
        <strain evidence="2 3">2629</strain>
    </source>
</reference>
<keyword evidence="1" id="KW-0812">Transmembrane</keyword>
<keyword evidence="3" id="KW-1185">Reference proteome</keyword>
<keyword evidence="1" id="KW-0472">Membrane</keyword>
<feature type="transmembrane region" description="Helical" evidence="1">
    <location>
        <begin position="333"/>
        <end position="355"/>
    </location>
</feature>
<dbReference type="AlphaFoldDB" id="A0A409VZG1"/>
<evidence type="ECO:0000313" key="2">
    <source>
        <dbReference type="EMBL" id="PPQ71652.1"/>
    </source>
</evidence>